<name>A0A7R8CRY8_LEPSM</name>
<evidence type="ECO:0000313" key="1">
    <source>
        <dbReference type="EMBL" id="CAF2860280.1"/>
    </source>
</evidence>
<organism evidence="1 2">
    <name type="scientific">Lepeophtheirus salmonis</name>
    <name type="common">Salmon louse</name>
    <name type="synonym">Caligus salmonis</name>
    <dbReference type="NCBI Taxonomy" id="72036"/>
    <lineage>
        <taxon>Eukaryota</taxon>
        <taxon>Metazoa</taxon>
        <taxon>Ecdysozoa</taxon>
        <taxon>Arthropoda</taxon>
        <taxon>Crustacea</taxon>
        <taxon>Multicrustacea</taxon>
        <taxon>Hexanauplia</taxon>
        <taxon>Copepoda</taxon>
        <taxon>Siphonostomatoida</taxon>
        <taxon>Caligidae</taxon>
        <taxon>Lepeophtheirus</taxon>
    </lineage>
</organism>
<evidence type="ECO:0000313" key="2">
    <source>
        <dbReference type="Proteomes" id="UP000675881"/>
    </source>
</evidence>
<dbReference type="EMBL" id="HG994594">
    <property type="protein sequence ID" value="CAF2860280.1"/>
    <property type="molecule type" value="Genomic_DNA"/>
</dbReference>
<keyword evidence="2" id="KW-1185">Reference proteome</keyword>
<gene>
    <name evidence="1" type="ORF">LSAA_6055</name>
</gene>
<proteinExistence type="predicted"/>
<dbReference type="Proteomes" id="UP000675881">
    <property type="component" value="Chromosome 15"/>
</dbReference>
<dbReference type="AlphaFoldDB" id="A0A7R8CRY8"/>
<sequence length="262" mass="27405">MMLYSAMSVNGGIFSRRTGRYAPLISSYGSGQGGVDFIIQPCPNYIRCIWWKSFIGSFAPFVAIIKKYLCAILLSSALVTDAGLVRERRDSPLISYGAGSVGQASVSGCNSTPKIIVEDTVDANTLYKYSWQKYKQLFSALVLCSAISIDAGVFSRRTGRNSPPISSYGAGQVGAASSFNQVTSSFGGSGSSFGGSSFGGSAGGASSGPAAPVLLPSSVNLTMLPELLETTATLTTLSNPKMVSDKNLLDPLSALEKIQSLL</sequence>
<protein>
    <submittedName>
        <fullName evidence="1">(salmon louse) hypothetical protein</fullName>
    </submittedName>
</protein>
<reference evidence="1" key="1">
    <citation type="submission" date="2021-02" db="EMBL/GenBank/DDBJ databases">
        <authorList>
            <person name="Bekaert M."/>
        </authorList>
    </citation>
    <scope>NUCLEOTIDE SEQUENCE</scope>
    <source>
        <strain evidence="1">IoA-00</strain>
    </source>
</reference>
<accession>A0A7R8CRY8</accession>